<sequence>MKRCRAKSYVAEFEFGFPFEPYEIQIQFMRKAYQLFSSGGFGLFESPTGTGKSLSLICSALTWLEENEEHLLAKQLQKDEAPAASLKQADGSDLKAPAWILESFNKINQSRVEDWMELHSKRIENRRKKAEEHRERLNNSSTAIQSVGNSLVNCSSSATKNKKLSSGKAPFYETKDLIMEQDSDSMKSFQKPQIFICSRTQSQLAQYVEEIKKTKFASTASVVCLGSRQHLCVNSAIRKQAIRPSYLNELCRLANEKGKCSYRGNASVITDLALSEPTQIEQLVKFGSTKTLNSCPYFGLREAAKEADVLLLPYNCVLSENTLTHLNLNVTGNVIIFDEAHNLMAAINTAGSAIVTLSQLHQCKIDLEAYIQKFQTRMNSENFFLIRQLERFCSIIEIKLQEQTKDEALNSSNFLVRWHLDTFDLQQINYWLSNSGICQKVRGFSEHFATSEVQPNSGIQRQDFSKGSTDYPYSELS</sequence>
<evidence type="ECO:0000256" key="4">
    <source>
        <dbReference type="SAM" id="MobiDB-lite"/>
    </source>
</evidence>
<keyword evidence="3" id="KW-0067">ATP-binding</keyword>
<evidence type="ECO:0000256" key="2">
    <source>
        <dbReference type="ARBA" id="ARBA00022801"/>
    </source>
</evidence>
<dbReference type="InterPro" id="IPR027417">
    <property type="entry name" value="P-loop_NTPase"/>
</dbReference>
<name>A0ABQ7JF55_9APIC</name>
<dbReference type="PROSITE" id="PS51193">
    <property type="entry name" value="HELICASE_ATP_BIND_2"/>
    <property type="match status" value="1"/>
</dbReference>
<dbReference type="Gene3D" id="3.40.50.300">
    <property type="entry name" value="P-loop containing nucleotide triphosphate hydrolases"/>
    <property type="match status" value="1"/>
</dbReference>
<dbReference type="InterPro" id="IPR045028">
    <property type="entry name" value="DinG/Rad3-like"/>
</dbReference>
<evidence type="ECO:0000313" key="6">
    <source>
        <dbReference type="EMBL" id="KAF8822603.1"/>
    </source>
</evidence>
<dbReference type="Proteomes" id="UP000823046">
    <property type="component" value="Unassembled WGS sequence"/>
</dbReference>
<feature type="region of interest" description="Disordered" evidence="4">
    <location>
        <begin position="458"/>
        <end position="477"/>
    </location>
</feature>
<organism evidence="6 7">
    <name type="scientific">Cardiosporidium cionae</name>
    <dbReference type="NCBI Taxonomy" id="476202"/>
    <lineage>
        <taxon>Eukaryota</taxon>
        <taxon>Sar</taxon>
        <taxon>Alveolata</taxon>
        <taxon>Apicomplexa</taxon>
        <taxon>Aconoidasida</taxon>
        <taxon>Nephromycida</taxon>
        <taxon>Cardiosporidium</taxon>
    </lineage>
</organism>
<evidence type="ECO:0000259" key="5">
    <source>
        <dbReference type="PROSITE" id="PS51193"/>
    </source>
</evidence>
<dbReference type="InterPro" id="IPR014013">
    <property type="entry name" value="Helic_SF1/SF2_ATP-bd_DinG/Rad3"/>
</dbReference>
<keyword evidence="6" id="KW-0347">Helicase</keyword>
<keyword evidence="2" id="KW-0378">Hydrolase</keyword>
<dbReference type="SMART" id="SM00488">
    <property type="entry name" value="DEXDc2"/>
    <property type="match status" value="1"/>
</dbReference>
<dbReference type="EMBL" id="JADAQX010000039">
    <property type="protein sequence ID" value="KAF8822603.1"/>
    <property type="molecule type" value="Genomic_DNA"/>
</dbReference>
<dbReference type="GO" id="GO:0004386">
    <property type="term" value="F:helicase activity"/>
    <property type="evidence" value="ECO:0007669"/>
    <property type="project" value="UniProtKB-KW"/>
</dbReference>
<reference evidence="6 7" key="1">
    <citation type="journal article" date="2020" name="bioRxiv">
        <title>Metabolic contributions of an alphaproteobacterial endosymbiont in the apicomplexan Cardiosporidium cionae.</title>
        <authorList>
            <person name="Hunter E.S."/>
            <person name="Paight C.J."/>
            <person name="Lane C.E."/>
        </authorList>
    </citation>
    <scope>NUCLEOTIDE SEQUENCE [LARGE SCALE GENOMIC DNA]</scope>
    <source>
        <strain evidence="6">ESH_2018</strain>
    </source>
</reference>
<dbReference type="Pfam" id="PF06733">
    <property type="entry name" value="DEAD_2"/>
    <property type="match status" value="1"/>
</dbReference>
<keyword evidence="1" id="KW-0547">Nucleotide-binding</keyword>
<feature type="domain" description="Helicase ATP-binding" evidence="5">
    <location>
        <begin position="11"/>
        <end position="390"/>
    </location>
</feature>
<protein>
    <submittedName>
        <fullName evidence="6">Helicase</fullName>
    </submittedName>
</protein>
<gene>
    <name evidence="6" type="ORF">IE077_003363</name>
</gene>
<dbReference type="SUPFAM" id="SSF52540">
    <property type="entry name" value="P-loop containing nucleoside triphosphate hydrolases"/>
    <property type="match status" value="1"/>
</dbReference>
<dbReference type="InterPro" id="IPR006554">
    <property type="entry name" value="Helicase-like_DEXD_c2"/>
</dbReference>
<dbReference type="InterPro" id="IPR010614">
    <property type="entry name" value="RAD3-like_helicase_DEAD"/>
</dbReference>
<feature type="compositionally biased region" description="Polar residues" evidence="4">
    <location>
        <begin position="458"/>
        <end position="468"/>
    </location>
</feature>
<comment type="caution">
    <text evidence="6">The sequence shown here is derived from an EMBL/GenBank/DDBJ whole genome shotgun (WGS) entry which is preliminary data.</text>
</comment>
<evidence type="ECO:0000256" key="1">
    <source>
        <dbReference type="ARBA" id="ARBA00022741"/>
    </source>
</evidence>
<keyword evidence="7" id="KW-1185">Reference proteome</keyword>
<accession>A0ABQ7JF55</accession>
<proteinExistence type="predicted"/>
<dbReference type="PANTHER" id="PTHR11472:SF41">
    <property type="entry name" value="ATP-DEPENDENT DNA HELICASE DDX11-RELATED"/>
    <property type="match status" value="1"/>
</dbReference>
<evidence type="ECO:0000313" key="7">
    <source>
        <dbReference type="Proteomes" id="UP000823046"/>
    </source>
</evidence>
<dbReference type="PANTHER" id="PTHR11472">
    <property type="entry name" value="DNA REPAIR DEAD HELICASE RAD3/XP-D SUBFAMILY MEMBER"/>
    <property type="match status" value="1"/>
</dbReference>
<evidence type="ECO:0000256" key="3">
    <source>
        <dbReference type="ARBA" id="ARBA00022840"/>
    </source>
</evidence>